<feature type="binding site" evidence="8">
    <location>
        <begin position="143"/>
        <end position="144"/>
    </location>
    <ligand>
        <name>NAD(+)</name>
        <dbReference type="ChEBI" id="CHEBI:57540"/>
    </ligand>
</feature>
<proteinExistence type="inferred from homology"/>
<comment type="catalytic activity">
    <reaction evidence="7 8">
        <text>NAD(+) + ATP = ADP + NADP(+) + H(+)</text>
        <dbReference type="Rhea" id="RHEA:18629"/>
        <dbReference type="ChEBI" id="CHEBI:15378"/>
        <dbReference type="ChEBI" id="CHEBI:30616"/>
        <dbReference type="ChEBI" id="CHEBI:57540"/>
        <dbReference type="ChEBI" id="CHEBI:58349"/>
        <dbReference type="ChEBI" id="CHEBI:456216"/>
        <dbReference type="EC" id="2.7.1.23"/>
    </reaction>
</comment>
<dbReference type="GO" id="GO:0005737">
    <property type="term" value="C:cytoplasm"/>
    <property type="evidence" value="ECO:0007669"/>
    <property type="project" value="UniProtKB-SubCell"/>
</dbReference>
<dbReference type="PANTHER" id="PTHR20275">
    <property type="entry name" value="NAD KINASE"/>
    <property type="match status" value="1"/>
</dbReference>
<comment type="similarity">
    <text evidence="8">Belongs to the NAD kinase family.</text>
</comment>
<feature type="binding site" evidence="8">
    <location>
        <position position="171"/>
    </location>
    <ligand>
        <name>NAD(+)</name>
        <dbReference type="ChEBI" id="CHEBI:57540"/>
    </ligand>
</feature>
<evidence type="ECO:0000256" key="6">
    <source>
        <dbReference type="ARBA" id="ARBA00023027"/>
    </source>
</evidence>
<comment type="caution">
    <text evidence="8">Lacks conserved residue(s) required for the propagation of feature annotation.</text>
</comment>
<feature type="active site" description="Proton acceptor" evidence="8">
    <location>
        <position position="69"/>
    </location>
</feature>
<evidence type="ECO:0000256" key="4">
    <source>
        <dbReference type="ARBA" id="ARBA00022840"/>
    </source>
</evidence>
<keyword evidence="1 8" id="KW-0808">Transferase</keyword>
<feature type="binding site" evidence="8">
    <location>
        <position position="154"/>
    </location>
    <ligand>
        <name>NAD(+)</name>
        <dbReference type="ChEBI" id="CHEBI:57540"/>
    </ligand>
</feature>
<evidence type="ECO:0000256" key="1">
    <source>
        <dbReference type="ARBA" id="ARBA00022679"/>
    </source>
</evidence>
<dbReference type="GO" id="GO:0051287">
    <property type="term" value="F:NAD binding"/>
    <property type="evidence" value="ECO:0007669"/>
    <property type="project" value="UniProtKB-ARBA"/>
</dbReference>
<reference evidence="9" key="1">
    <citation type="journal article" date="2023" name="Int. J. Mol. Sci.">
        <title>Metagenomics Revealed a New Genus 'Candidatus Thiocaldithrix dubininis' gen. nov., sp. nov. and a New Species 'Candidatus Thiothrix putei' sp. nov. in the Family Thiotrichaceae, Some Members of Which Have Traits of Both Na+- and H+-Motive Energetics.</title>
        <authorList>
            <person name="Ravin N.V."/>
            <person name="Muntyan M.S."/>
            <person name="Smolyakov D.D."/>
            <person name="Rudenko T.S."/>
            <person name="Beletsky A.V."/>
            <person name="Mardanov A.V."/>
            <person name="Grabovich M.Y."/>
        </authorList>
    </citation>
    <scope>NUCLEOTIDE SEQUENCE</scope>
    <source>
        <strain evidence="9">GKL-01</strain>
    </source>
</reference>
<dbReference type="Proteomes" id="UP001300672">
    <property type="component" value="Chromosome"/>
</dbReference>
<name>A0AA95H5F4_9GAMM</name>
<evidence type="ECO:0000256" key="7">
    <source>
        <dbReference type="ARBA" id="ARBA00047925"/>
    </source>
</evidence>
<accession>A0AA95H5F4</accession>
<keyword evidence="6 8" id="KW-0520">NAD</keyword>
<dbReference type="GO" id="GO:0046872">
    <property type="term" value="F:metal ion binding"/>
    <property type="evidence" value="ECO:0007669"/>
    <property type="project" value="UniProtKB-UniRule"/>
</dbReference>
<dbReference type="FunFam" id="2.60.200.30:FF:000009">
    <property type="entry name" value="Poly(P)/ATP NAD kinase"/>
    <property type="match status" value="1"/>
</dbReference>
<dbReference type="InterPro" id="IPR017438">
    <property type="entry name" value="ATP-NAD_kinase_N"/>
</dbReference>
<evidence type="ECO:0000313" key="9">
    <source>
        <dbReference type="EMBL" id="WGZ89908.1"/>
    </source>
</evidence>
<dbReference type="PANTHER" id="PTHR20275:SF0">
    <property type="entry name" value="NAD KINASE"/>
    <property type="match status" value="1"/>
</dbReference>
<dbReference type="InterPro" id="IPR016064">
    <property type="entry name" value="NAD/diacylglycerol_kinase_sf"/>
</dbReference>
<comment type="function">
    <text evidence="8">Involved in the regulation of the intracellular balance of NAD and NADP, and is a key enzyme in the biosynthesis of NADP. Catalyzes specifically the phosphorylation on 2'-hydroxyl of the adenosine moiety of NAD to yield NADP.</text>
</comment>
<dbReference type="NCBIfam" id="NF002306">
    <property type="entry name" value="PRK01231.1"/>
    <property type="match status" value="1"/>
</dbReference>
<dbReference type="EC" id="2.7.1.23" evidence="8"/>
<comment type="subcellular location">
    <subcellularLocation>
        <location evidence="8">Cytoplasm</location>
    </subcellularLocation>
</comment>
<comment type="cofactor">
    <cofactor evidence="8">
        <name>a divalent metal cation</name>
        <dbReference type="ChEBI" id="CHEBI:60240"/>
    </cofactor>
</comment>
<keyword evidence="4 8" id="KW-0067">ATP-binding</keyword>
<dbReference type="Gene3D" id="2.60.200.30">
    <property type="entry name" value="Probable inorganic polyphosphate/atp-NAD kinase, domain 2"/>
    <property type="match status" value="1"/>
</dbReference>
<dbReference type="GO" id="GO:0005524">
    <property type="term" value="F:ATP binding"/>
    <property type="evidence" value="ECO:0007669"/>
    <property type="project" value="UniProtKB-KW"/>
</dbReference>
<feature type="binding site" evidence="8">
    <location>
        <position position="173"/>
    </location>
    <ligand>
        <name>NAD(+)</name>
        <dbReference type="ChEBI" id="CHEBI:57540"/>
    </ligand>
</feature>
<dbReference type="GO" id="GO:0006741">
    <property type="term" value="P:NADP+ biosynthetic process"/>
    <property type="evidence" value="ECO:0007669"/>
    <property type="project" value="UniProtKB-UniRule"/>
</dbReference>
<dbReference type="Pfam" id="PF01513">
    <property type="entry name" value="NAD_kinase"/>
    <property type="match status" value="1"/>
</dbReference>
<dbReference type="AlphaFoldDB" id="A0AA95H5F4"/>
<dbReference type="EMBL" id="CP124755">
    <property type="protein sequence ID" value="WGZ89908.1"/>
    <property type="molecule type" value="Genomic_DNA"/>
</dbReference>
<keyword evidence="2 8" id="KW-0547">Nucleotide-binding</keyword>
<organism evidence="9">
    <name type="scientific">Candidatus Thiocaldithrix dubininis</name>
    <dbReference type="NCBI Taxonomy" id="3080823"/>
    <lineage>
        <taxon>Bacteria</taxon>
        <taxon>Pseudomonadati</taxon>
        <taxon>Pseudomonadota</taxon>
        <taxon>Gammaproteobacteria</taxon>
        <taxon>Thiotrichales</taxon>
        <taxon>Thiotrichaceae</taxon>
        <taxon>Candidatus Thiocaldithrix</taxon>
    </lineage>
</organism>
<dbReference type="InterPro" id="IPR017437">
    <property type="entry name" value="ATP-NAD_kinase_PpnK-typ_C"/>
</dbReference>
<reference evidence="9" key="2">
    <citation type="submission" date="2023-04" db="EMBL/GenBank/DDBJ databases">
        <authorList>
            <person name="Beletskiy A.V."/>
            <person name="Mardanov A.V."/>
            <person name="Ravin N.V."/>
        </authorList>
    </citation>
    <scope>NUCLEOTIDE SEQUENCE</scope>
    <source>
        <strain evidence="9">GKL-01</strain>
    </source>
</reference>
<evidence type="ECO:0000256" key="8">
    <source>
        <dbReference type="HAMAP-Rule" id="MF_00361"/>
    </source>
</evidence>
<keyword evidence="8" id="KW-0963">Cytoplasm</keyword>
<dbReference type="KEGG" id="tdu:QJT80_10385"/>
<evidence type="ECO:0000256" key="2">
    <source>
        <dbReference type="ARBA" id="ARBA00022741"/>
    </source>
</evidence>
<dbReference type="InterPro" id="IPR002504">
    <property type="entry name" value="NADK"/>
</dbReference>
<protein>
    <recommendedName>
        <fullName evidence="8">NAD kinase</fullName>
        <ecNumber evidence="8">2.7.1.23</ecNumber>
    </recommendedName>
    <alternativeName>
        <fullName evidence="8">ATP-dependent NAD kinase</fullName>
    </alternativeName>
</protein>
<keyword evidence="3 8" id="KW-0418">Kinase</keyword>
<sequence length="288" mass="32061">MRAFSHIGLFTKPNDTRVDKTLHQLYDYLIRQGYQVFCDQNTGLILNLAALPNESLARQIDLAIVVGGDGTLLSAGRLLALHQVPIIGINLGRVGFLVDVSPDEMLQQLDSMLNGDYRQEDRCILQAQAERDGESIGAGMAINDVVLHVRNEVRMIEFTTRIDGAFVNTQRADGMIIATPTGSTAYALSSGGPIMHPALNALVLVPICPHTLSDRPLVLSSQSSIEIELCEQRDIPARLSFDGHNNIELESADIIRIQTHPEKLRLLHPNQYDYYHILREKLYWGVQL</sequence>
<dbReference type="HAMAP" id="MF_00361">
    <property type="entry name" value="NAD_kinase"/>
    <property type="match status" value="1"/>
</dbReference>
<keyword evidence="5 8" id="KW-0521">NADP</keyword>
<dbReference type="Gene3D" id="3.40.50.10330">
    <property type="entry name" value="Probable inorganic polyphosphate/atp-NAD kinase, domain 1"/>
    <property type="match status" value="1"/>
</dbReference>
<gene>
    <name evidence="8" type="primary">nadK</name>
    <name evidence="9" type="ORF">QJT80_10385</name>
</gene>
<feature type="binding site" evidence="8">
    <location>
        <begin position="184"/>
        <end position="189"/>
    </location>
    <ligand>
        <name>NAD(+)</name>
        <dbReference type="ChEBI" id="CHEBI:57540"/>
    </ligand>
</feature>
<evidence type="ECO:0000256" key="3">
    <source>
        <dbReference type="ARBA" id="ARBA00022777"/>
    </source>
</evidence>
<evidence type="ECO:0000256" key="5">
    <source>
        <dbReference type="ARBA" id="ARBA00022857"/>
    </source>
</evidence>
<dbReference type="GO" id="GO:0019674">
    <property type="term" value="P:NAD+ metabolic process"/>
    <property type="evidence" value="ECO:0007669"/>
    <property type="project" value="InterPro"/>
</dbReference>
<dbReference type="GO" id="GO:0003951">
    <property type="term" value="F:NAD+ kinase activity"/>
    <property type="evidence" value="ECO:0007669"/>
    <property type="project" value="UniProtKB-UniRule"/>
</dbReference>
<dbReference type="SUPFAM" id="SSF111331">
    <property type="entry name" value="NAD kinase/diacylglycerol kinase-like"/>
    <property type="match status" value="1"/>
</dbReference>
<feature type="binding site" evidence="8">
    <location>
        <begin position="69"/>
        <end position="70"/>
    </location>
    <ligand>
        <name>NAD(+)</name>
        <dbReference type="ChEBI" id="CHEBI:57540"/>
    </ligand>
</feature>
<dbReference type="Pfam" id="PF20143">
    <property type="entry name" value="NAD_kinase_C"/>
    <property type="match status" value="1"/>
</dbReference>